<dbReference type="Gene3D" id="3.90.550.10">
    <property type="entry name" value="Spore Coat Polysaccharide Biosynthesis Protein SpsA, Chain A"/>
    <property type="match status" value="1"/>
</dbReference>
<gene>
    <name evidence="4" type="ORF">WN944_025583</name>
</gene>
<reference evidence="4 5" key="1">
    <citation type="submission" date="2024-05" db="EMBL/GenBank/DDBJ databases">
        <title>Haplotype-resolved chromosome-level genome assembly of Huyou (Citrus changshanensis).</title>
        <authorList>
            <person name="Miao C."/>
            <person name="Chen W."/>
            <person name="Wu Y."/>
            <person name="Wang L."/>
            <person name="Zhao S."/>
            <person name="Grierson D."/>
            <person name="Xu C."/>
            <person name="Chen K."/>
        </authorList>
    </citation>
    <scope>NUCLEOTIDE SEQUENCE [LARGE SCALE GENOMIC DNA]</scope>
    <source>
        <strain evidence="4">01-14</strain>
        <tissue evidence="4">Leaf</tissue>
    </source>
</reference>
<accession>A0AAP0LQ36</accession>
<name>A0AAP0LQ36_9ROSI</name>
<comment type="caution">
    <text evidence="4">The sequence shown here is derived from an EMBL/GenBank/DDBJ whole genome shotgun (WGS) entry which is preliminary data.</text>
</comment>
<keyword evidence="5" id="KW-1185">Reference proteome</keyword>
<evidence type="ECO:0000256" key="2">
    <source>
        <dbReference type="ARBA" id="ARBA00022676"/>
    </source>
</evidence>
<dbReference type="GO" id="GO:0016757">
    <property type="term" value="F:glycosyltransferase activity"/>
    <property type="evidence" value="ECO:0007669"/>
    <property type="project" value="UniProtKB-KW"/>
</dbReference>
<sequence>MTPSLKIPSPHPCKNYVPLHQNHAHFAHNPNPKIVAITLNPLFHSAVSFDPALTTITKPTTNINSVSIKDISTSNFDSHKAQPQEDPHNHAILGKTMNMDDDDDNSEYMGESKNVMESFEKDISLDDENAIDPPGDVKGEDQVFWTESNNWVFTMKSAYNVISINKHRDEGQIWKIIWQSEGPQSFHIALTLDANYLRGTIAAIFLILQHSTCPQSLSFHFLLARFEPELISSIKSTFPYLNFKIYGFDSKRVHGKISRSIRQGLDQPLNYAKNLSC</sequence>
<protein>
    <submittedName>
        <fullName evidence="4">Uncharacterized protein</fullName>
    </submittedName>
</protein>
<evidence type="ECO:0000313" key="5">
    <source>
        <dbReference type="Proteomes" id="UP001428341"/>
    </source>
</evidence>
<keyword evidence="2" id="KW-0328">Glycosyltransferase</keyword>
<proteinExistence type="predicted"/>
<keyword evidence="3" id="KW-0808">Transferase</keyword>
<dbReference type="InterPro" id="IPR050748">
    <property type="entry name" value="Glycosyltrans_8_dom-fam"/>
</dbReference>
<dbReference type="SUPFAM" id="SSF53448">
    <property type="entry name" value="Nucleotide-diphospho-sugar transferases"/>
    <property type="match status" value="1"/>
</dbReference>
<evidence type="ECO:0000313" key="4">
    <source>
        <dbReference type="EMBL" id="KAK9182439.1"/>
    </source>
</evidence>
<dbReference type="PANTHER" id="PTHR13778:SF5">
    <property type="entry name" value="HEXOSYLTRANSFERASE"/>
    <property type="match status" value="1"/>
</dbReference>
<dbReference type="AlphaFoldDB" id="A0AAP0LQ36"/>
<dbReference type="EMBL" id="JBCGBO010000024">
    <property type="protein sequence ID" value="KAK9182439.1"/>
    <property type="molecule type" value="Genomic_DNA"/>
</dbReference>
<dbReference type="GO" id="GO:0005794">
    <property type="term" value="C:Golgi apparatus"/>
    <property type="evidence" value="ECO:0007669"/>
    <property type="project" value="TreeGrafter"/>
</dbReference>
<dbReference type="InterPro" id="IPR029044">
    <property type="entry name" value="Nucleotide-diphossugar_trans"/>
</dbReference>
<organism evidence="4 5">
    <name type="scientific">Citrus x changshan-huyou</name>
    <dbReference type="NCBI Taxonomy" id="2935761"/>
    <lineage>
        <taxon>Eukaryota</taxon>
        <taxon>Viridiplantae</taxon>
        <taxon>Streptophyta</taxon>
        <taxon>Embryophyta</taxon>
        <taxon>Tracheophyta</taxon>
        <taxon>Spermatophyta</taxon>
        <taxon>Magnoliopsida</taxon>
        <taxon>eudicotyledons</taxon>
        <taxon>Gunneridae</taxon>
        <taxon>Pentapetalae</taxon>
        <taxon>rosids</taxon>
        <taxon>malvids</taxon>
        <taxon>Sapindales</taxon>
        <taxon>Rutaceae</taxon>
        <taxon>Aurantioideae</taxon>
        <taxon>Citrus</taxon>
    </lineage>
</organism>
<comment type="pathway">
    <text evidence="1">Glycan metabolism; pectin biosynthesis.</text>
</comment>
<dbReference type="Proteomes" id="UP001428341">
    <property type="component" value="Unassembled WGS sequence"/>
</dbReference>
<evidence type="ECO:0000256" key="1">
    <source>
        <dbReference type="ARBA" id="ARBA00004877"/>
    </source>
</evidence>
<evidence type="ECO:0000256" key="3">
    <source>
        <dbReference type="ARBA" id="ARBA00022679"/>
    </source>
</evidence>
<dbReference type="PANTHER" id="PTHR13778">
    <property type="entry name" value="GLYCOSYLTRANSFERASE 8 DOMAIN-CONTAINING PROTEIN"/>
    <property type="match status" value="1"/>
</dbReference>